<name>A0ABR2WE63_9FUNG</name>
<accession>A0ABR2WE63</accession>
<proteinExistence type="predicted"/>
<evidence type="ECO:0000313" key="2">
    <source>
        <dbReference type="EMBL" id="KAK9759793.1"/>
    </source>
</evidence>
<gene>
    <name evidence="2" type="ORF">K7432_016845</name>
</gene>
<protein>
    <submittedName>
        <fullName evidence="2">Uncharacterized protein</fullName>
    </submittedName>
</protein>
<sequence length="80" mass="8670">MSSSNIKHSPVFLRLVPDNVEVQLPIDPVNEALRDGSLSIGKAELTFMRLVPEDGPQKSKISSADIDGTSGTETKLLHLQ</sequence>
<evidence type="ECO:0000313" key="3">
    <source>
        <dbReference type="Proteomes" id="UP001479436"/>
    </source>
</evidence>
<organism evidence="2 3">
    <name type="scientific">Basidiobolus ranarum</name>
    <dbReference type="NCBI Taxonomy" id="34480"/>
    <lineage>
        <taxon>Eukaryota</taxon>
        <taxon>Fungi</taxon>
        <taxon>Fungi incertae sedis</taxon>
        <taxon>Zoopagomycota</taxon>
        <taxon>Entomophthoromycotina</taxon>
        <taxon>Basidiobolomycetes</taxon>
        <taxon>Basidiobolales</taxon>
        <taxon>Basidiobolaceae</taxon>
        <taxon>Basidiobolus</taxon>
    </lineage>
</organism>
<dbReference type="Proteomes" id="UP001479436">
    <property type="component" value="Unassembled WGS sequence"/>
</dbReference>
<comment type="caution">
    <text evidence="2">The sequence shown here is derived from an EMBL/GenBank/DDBJ whole genome shotgun (WGS) entry which is preliminary data.</text>
</comment>
<feature type="region of interest" description="Disordered" evidence="1">
    <location>
        <begin position="54"/>
        <end position="80"/>
    </location>
</feature>
<keyword evidence="3" id="KW-1185">Reference proteome</keyword>
<dbReference type="EMBL" id="JASJQH010003081">
    <property type="protein sequence ID" value="KAK9759793.1"/>
    <property type="molecule type" value="Genomic_DNA"/>
</dbReference>
<evidence type="ECO:0000256" key="1">
    <source>
        <dbReference type="SAM" id="MobiDB-lite"/>
    </source>
</evidence>
<reference evidence="2 3" key="1">
    <citation type="submission" date="2023-04" db="EMBL/GenBank/DDBJ databases">
        <title>Genome of Basidiobolus ranarum AG-B5.</title>
        <authorList>
            <person name="Stajich J.E."/>
            <person name="Carter-House D."/>
            <person name="Gryganskyi A."/>
        </authorList>
    </citation>
    <scope>NUCLEOTIDE SEQUENCE [LARGE SCALE GENOMIC DNA]</scope>
    <source>
        <strain evidence="2 3">AG-B5</strain>
    </source>
</reference>